<feature type="region of interest" description="Disordered" evidence="1">
    <location>
        <begin position="163"/>
        <end position="205"/>
    </location>
</feature>
<evidence type="ECO:0000313" key="2">
    <source>
        <dbReference type="EMBL" id="KAJ8275767.1"/>
    </source>
</evidence>
<keyword evidence="3" id="KW-1185">Reference proteome</keyword>
<dbReference type="EMBL" id="JAFJMO010000005">
    <property type="protein sequence ID" value="KAJ8275767.1"/>
    <property type="molecule type" value="Genomic_DNA"/>
</dbReference>
<dbReference type="Proteomes" id="UP001152803">
    <property type="component" value="Unassembled WGS sequence"/>
</dbReference>
<protein>
    <submittedName>
        <fullName evidence="2">Uncharacterized protein</fullName>
    </submittedName>
</protein>
<sequence length="205" mass="21436">MRSLVNGDVEDVTGHDKIKISGGVVSMAGLQSVALTPPAVSESPQLPLSPPEDCSQEHASAPRPVPLSSDGFRPNTSLAPPTSDQEVCLSEMEGSQTSRLTRGFPQPSRTPRALSWGRENIRKAQVRGGAREAGSLPATAAAAANPCVAWKPRPLRDITTAARLMKPGALPSARDTAVGREERGQHSRAPSALAAPQTAETPAAR</sequence>
<proteinExistence type="predicted"/>
<reference evidence="2" key="1">
    <citation type="journal article" date="2023" name="Science">
        <title>Genome structures resolve the early diversification of teleost fishes.</title>
        <authorList>
            <person name="Parey E."/>
            <person name="Louis A."/>
            <person name="Montfort J."/>
            <person name="Bouchez O."/>
            <person name="Roques C."/>
            <person name="Iampietro C."/>
            <person name="Lluch J."/>
            <person name="Castinel A."/>
            <person name="Donnadieu C."/>
            <person name="Desvignes T."/>
            <person name="Floi Bucao C."/>
            <person name="Jouanno E."/>
            <person name="Wen M."/>
            <person name="Mejri S."/>
            <person name="Dirks R."/>
            <person name="Jansen H."/>
            <person name="Henkel C."/>
            <person name="Chen W.J."/>
            <person name="Zahm M."/>
            <person name="Cabau C."/>
            <person name="Klopp C."/>
            <person name="Thompson A.W."/>
            <person name="Robinson-Rechavi M."/>
            <person name="Braasch I."/>
            <person name="Lecointre G."/>
            <person name="Bobe J."/>
            <person name="Postlethwait J.H."/>
            <person name="Berthelot C."/>
            <person name="Roest Crollius H."/>
            <person name="Guiguen Y."/>
        </authorList>
    </citation>
    <scope>NUCLEOTIDE SEQUENCE</scope>
    <source>
        <tissue evidence="2">Blood</tissue>
    </source>
</reference>
<feature type="region of interest" description="Disordered" evidence="1">
    <location>
        <begin position="36"/>
        <end position="113"/>
    </location>
</feature>
<evidence type="ECO:0000256" key="1">
    <source>
        <dbReference type="SAM" id="MobiDB-lite"/>
    </source>
</evidence>
<organism evidence="2 3">
    <name type="scientific">Conger conger</name>
    <name type="common">Conger eel</name>
    <name type="synonym">Muraena conger</name>
    <dbReference type="NCBI Taxonomy" id="82655"/>
    <lineage>
        <taxon>Eukaryota</taxon>
        <taxon>Metazoa</taxon>
        <taxon>Chordata</taxon>
        <taxon>Craniata</taxon>
        <taxon>Vertebrata</taxon>
        <taxon>Euteleostomi</taxon>
        <taxon>Actinopterygii</taxon>
        <taxon>Neopterygii</taxon>
        <taxon>Teleostei</taxon>
        <taxon>Anguilliformes</taxon>
        <taxon>Congridae</taxon>
        <taxon>Conger</taxon>
    </lineage>
</organism>
<dbReference type="AlphaFoldDB" id="A0A9Q1I1Z5"/>
<evidence type="ECO:0000313" key="3">
    <source>
        <dbReference type="Proteomes" id="UP001152803"/>
    </source>
</evidence>
<gene>
    <name evidence="2" type="ORF">COCON_G00075190</name>
</gene>
<accession>A0A9Q1I1Z5</accession>
<name>A0A9Q1I1Z5_CONCO</name>
<feature type="compositionally biased region" description="Polar residues" evidence="1">
    <location>
        <begin position="74"/>
        <end position="85"/>
    </location>
</feature>
<comment type="caution">
    <text evidence="2">The sequence shown here is derived from an EMBL/GenBank/DDBJ whole genome shotgun (WGS) entry which is preliminary data.</text>
</comment>